<dbReference type="OrthoDB" id="4813139at2"/>
<evidence type="ECO:0000313" key="2">
    <source>
        <dbReference type="EMBL" id="RKN48226.1"/>
    </source>
</evidence>
<protein>
    <submittedName>
        <fullName evidence="2">Uncharacterized protein</fullName>
    </submittedName>
</protein>
<keyword evidence="1" id="KW-0472">Membrane</keyword>
<reference evidence="2 3" key="1">
    <citation type="journal article" date="2004" name="Syst. Appl. Microbiol.">
        <title>Cryptoendolithic actinomycetes from antarctic sandstone rock samples: Micromonospora endolithica sp. nov. and two isolates related to Micromonospora coerulea Jensen 1932.</title>
        <authorList>
            <person name="Hirsch P."/>
            <person name="Mevs U."/>
            <person name="Kroppenstedt R.M."/>
            <person name="Schumann P."/>
            <person name="Stackebrandt E."/>
        </authorList>
    </citation>
    <scope>NUCLEOTIDE SEQUENCE [LARGE SCALE GENOMIC DNA]</scope>
    <source>
        <strain evidence="2 3">JCM 12677</strain>
    </source>
</reference>
<organism evidence="2 3">
    <name type="scientific">Micromonospora endolithica</name>
    <dbReference type="NCBI Taxonomy" id="230091"/>
    <lineage>
        <taxon>Bacteria</taxon>
        <taxon>Bacillati</taxon>
        <taxon>Actinomycetota</taxon>
        <taxon>Actinomycetes</taxon>
        <taxon>Micromonosporales</taxon>
        <taxon>Micromonosporaceae</taxon>
        <taxon>Micromonospora</taxon>
    </lineage>
</organism>
<feature type="transmembrane region" description="Helical" evidence="1">
    <location>
        <begin position="36"/>
        <end position="57"/>
    </location>
</feature>
<keyword evidence="1" id="KW-0812">Transmembrane</keyword>
<comment type="caution">
    <text evidence="2">The sequence shown here is derived from an EMBL/GenBank/DDBJ whole genome shotgun (WGS) entry which is preliminary data.</text>
</comment>
<dbReference type="RefSeq" id="WP_120727222.1">
    <property type="nucleotide sequence ID" value="NZ_VLLO01000001.1"/>
</dbReference>
<feature type="transmembrane region" description="Helical" evidence="1">
    <location>
        <begin position="93"/>
        <end position="113"/>
    </location>
</feature>
<name>A0A3A9ZLL3_9ACTN</name>
<sequence>MPALSLTGMTLGLITGWALAATMARRVRPAHPTHRANVTALTAVTALALAFPVIALYGNLVRVLRPPDDNSGPVATVHSALQPGAYWDAAPTWLLLPALTVAGGLLAAVTLVLTGRSRPLRATQPDGVTASDGDHWERAVGAVEASIEAARTDRDAAQRLLFLSAYPDWTLASLDRMRDQLINVGVPADFLSTTEPSGPHRP</sequence>
<dbReference type="EMBL" id="RBAK01000003">
    <property type="protein sequence ID" value="RKN48226.1"/>
    <property type="molecule type" value="Genomic_DNA"/>
</dbReference>
<feature type="transmembrane region" description="Helical" evidence="1">
    <location>
        <begin position="6"/>
        <end position="24"/>
    </location>
</feature>
<evidence type="ECO:0000313" key="3">
    <source>
        <dbReference type="Proteomes" id="UP000281726"/>
    </source>
</evidence>
<dbReference type="AlphaFoldDB" id="A0A3A9ZLL3"/>
<proteinExistence type="predicted"/>
<keyword evidence="3" id="KW-1185">Reference proteome</keyword>
<evidence type="ECO:0000256" key="1">
    <source>
        <dbReference type="SAM" id="Phobius"/>
    </source>
</evidence>
<keyword evidence="1" id="KW-1133">Transmembrane helix</keyword>
<dbReference type="Proteomes" id="UP000281726">
    <property type="component" value="Unassembled WGS sequence"/>
</dbReference>
<accession>A0A3A9ZLL3</accession>
<gene>
    <name evidence="2" type="ORF">D7223_09325</name>
</gene>